<reference evidence="2" key="1">
    <citation type="submission" date="2014-12" db="EMBL/GenBank/DDBJ databases">
        <title>Insight into the proteome of Arion vulgaris.</title>
        <authorList>
            <person name="Aradska J."/>
            <person name="Bulat T."/>
            <person name="Smidak R."/>
            <person name="Sarate P."/>
            <person name="Gangsoo J."/>
            <person name="Sialana F."/>
            <person name="Bilban M."/>
            <person name="Lubec G."/>
        </authorList>
    </citation>
    <scope>NUCLEOTIDE SEQUENCE</scope>
    <source>
        <tissue evidence="2">Skin</tissue>
    </source>
</reference>
<gene>
    <name evidence="2" type="primary">ORF93302</name>
</gene>
<keyword evidence="1" id="KW-1133">Transmembrane helix</keyword>
<evidence type="ECO:0000313" key="2">
    <source>
        <dbReference type="EMBL" id="CEK74948.1"/>
    </source>
</evidence>
<feature type="transmembrane region" description="Helical" evidence="1">
    <location>
        <begin position="114"/>
        <end position="135"/>
    </location>
</feature>
<name>A0A0B7A2F5_9EUPU</name>
<keyword evidence="1" id="KW-0812">Transmembrane</keyword>
<feature type="transmembrane region" description="Helical" evidence="1">
    <location>
        <begin position="12"/>
        <end position="36"/>
    </location>
</feature>
<feature type="transmembrane region" description="Helical" evidence="1">
    <location>
        <begin position="81"/>
        <end position="102"/>
    </location>
</feature>
<dbReference type="AlphaFoldDB" id="A0A0B7A2F5"/>
<dbReference type="EMBL" id="HACG01028083">
    <property type="protein sequence ID" value="CEK74948.1"/>
    <property type="molecule type" value="Transcribed_RNA"/>
</dbReference>
<protein>
    <recommendedName>
        <fullName evidence="3">MARVEL domain-containing protein</fullName>
    </recommendedName>
</protein>
<sequence length="182" mass="19862">MPSFGTVLKPVSIVAFLLSCLSCLLAIIAISIISWWSEYINGYRRYHGVWNLQNCLESNNCASGSATTLEGGQEELFVSKIFATFTALFLVIAVILHIIYAVVRMSVIRTSSIFMLGSAALFGLLSIFVFLGFYGNTDPVTNPSIGAAFYIFLLATILSIAAAGFTIWASVRKAHDFQVPQE</sequence>
<keyword evidence="1" id="KW-0472">Membrane</keyword>
<organism evidence="2">
    <name type="scientific">Arion vulgaris</name>
    <dbReference type="NCBI Taxonomy" id="1028688"/>
    <lineage>
        <taxon>Eukaryota</taxon>
        <taxon>Metazoa</taxon>
        <taxon>Spiralia</taxon>
        <taxon>Lophotrochozoa</taxon>
        <taxon>Mollusca</taxon>
        <taxon>Gastropoda</taxon>
        <taxon>Heterobranchia</taxon>
        <taxon>Euthyneura</taxon>
        <taxon>Panpulmonata</taxon>
        <taxon>Eupulmonata</taxon>
        <taxon>Stylommatophora</taxon>
        <taxon>Helicina</taxon>
        <taxon>Arionoidea</taxon>
        <taxon>Arionidae</taxon>
        <taxon>Arion</taxon>
    </lineage>
</organism>
<accession>A0A0B7A2F5</accession>
<evidence type="ECO:0008006" key="3">
    <source>
        <dbReference type="Google" id="ProtNLM"/>
    </source>
</evidence>
<proteinExistence type="predicted"/>
<feature type="transmembrane region" description="Helical" evidence="1">
    <location>
        <begin position="147"/>
        <end position="171"/>
    </location>
</feature>
<evidence type="ECO:0000256" key="1">
    <source>
        <dbReference type="SAM" id="Phobius"/>
    </source>
</evidence>
<dbReference type="Gene3D" id="1.20.140.150">
    <property type="match status" value="1"/>
</dbReference>